<evidence type="ECO:0000256" key="1">
    <source>
        <dbReference type="ARBA" id="ARBA00009861"/>
    </source>
</evidence>
<proteinExistence type="inferred from homology"/>
<accession>A0AAF0WA36</accession>
<gene>
    <name evidence="2" type="ORF">DCAR_0104982</name>
</gene>
<protein>
    <submittedName>
        <fullName evidence="2">Uncharacterized protein</fullName>
    </submittedName>
</protein>
<comment type="similarity">
    <text evidence="1">Belongs to the plant acyltransferase family.</text>
</comment>
<reference evidence="2" key="1">
    <citation type="journal article" date="2016" name="Nat. Genet.">
        <title>A high-quality carrot genome assembly provides new insights into carotenoid accumulation and asterid genome evolution.</title>
        <authorList>
            <person name="Iorizzo M."/>
            <person name="Ellison S."/>
            <person name="Senalik D."/>
            <person name="Zeng P."/>
            <person name="Satapoomin P."/>
            <person name="Huang J."/>
            <person name="Bowman M."/>
            <person name="Iovene M."/>
            <person name="Sanseverino W."/>
            <person name="Cavagnaro P."/>
            <person name="Yildiz M."/>
            <person name="Macko-Podgorni A."/>
            <person name="Moranska E."/>
            <person name="Grzebelus E."/>
            <person name="Grzebelus D."/>
            <person name="Ashrafi H."/>
            <person name="Zheng Z."/>
            <person name="Cheng S."/>
            <person name="Spooner D."/>
            <person name="Van Deynze A."/>
            <person name="Simon P."/>
        </authorList>
    </citation>
    <scope>NUCLEOTIDE SEQUENCE</scope>
    <source>
        <tissue evidence="2">Leaf</tissue>
    </source>
</reference>
<sequence>MTNNSNSMVQYEAFSSVVPHKPTFPRPSFRISAEKDLEPGNLKRCFHMLLCYERTSSEDSGWIVAGWTKTSMAMALSDKPMLAGRLRGVEDGGLEIVSNDSGIRLVEARIPITLSEFVGLRYKGEVRKQLVYWKSIDGQDTQFSPLMYIQVTNFKCGGYAIGISCSILLADPFLMSSFLKKWSKIHMNLFSESQTQKLPLQYLPNFGKSDSTPVYDPNYATPQATTEQTLIFKFANLTMDNEMQSIVALSCIEKAHRRLGKEVTSDFSLLVKDPFNNVFKIVTIIVKDVISLESFENYTANHGEDCSWGDYVDAGGINIAKNNNPVDTVCWISSPVEQDLVMIISSGSNVTVVVTVSATDHAVEIA</sequence>
<dbReference type="InterPro" id="IPR023213">
    <property type="entry name" value="CAT-like_dom_sf"/>
</dbReference>
<dbReference type="AlphaFoldDB" id="A0AAF0WA36"/>
<keyword evidence="3" id="KW-1185">Reference proteome</keyword>
<dbReference type="KEGG" id="dcr:108215011"/>
<dbReference type="Gene3D" id="3.30.559.10">
    <property type="entry name" value="Chloramphenicol acetyltransferase-like domain"/>
    <property type="match status" value="1"/>
</dbReference>
<name>A0AAF0WA36_DAUCS</name>
<dbReference type="Proteomes" id="UP000077755">
    <property type="component" value="Chromosome 1"/>
</dbReference>
<dbReference type="GO" id="GO:0016747">
    <property type="term" value="F:acyltransferase activity, transferring groups other than amino-acyl groups"/>
    <property type="evidence" value="ECO:0007669"/>
    <property type="project" value="TreeGrafter"/>
</dbReference>
<organism evidence="2 3">
    <name type="scientific">Daucus carota subsp. sativus</name>
    <name type="common">Carrot</name>
    <dbReference type="NCBI Taxonomy" id="79200"/>
    <lineage>
        <taxon>Eukaryota</taxon>
        <taxon>Viridiplantae</taxon>
        <taxon>Streptophyta</taxon>
        <taxon>Embryophyta</taxon>
        <taxon>Tracheophyta</taxon>
        <taxon>Spermatophyta</taxon>
        <taxon>Magnoliopsida</taxon>
        <taxon>eudicotyledons</taxon>
        <taxon>Gunneridae</taxon>
        <taxon>Pentapetalae</taxon>
        <taxon>asterids</taxon>
        <taxon>campanulids</taxon>
        <taxon>Apiales</taxon>
        <taxon>Apiaceae</taxon>
        <taxon>Apioideae</taxon>
        <taxon>Scandiceae</taxon>
        <taxon>Daucinae</taxon>
        <taxon>Daucus</taxon>
        <taxon>Daucus sect. Daucus</taxon>
    </lineage>
</organism>
<evidence type="ECO:0000313" key="3">
    <source>
        <dbReference type="Proteomes" id="UP000077755"/>
    </source>
</evidence>
<dbReference type="PANTHER" id="PTHR31642:SF299">
    <property type="entry name" value="OS02G0653400 PROTEIN"/>
    <property type="match status" value="1"/>
</dbReference>
<dbReference type="Pfam" id="PF02458">
    <property type="entry name" value="Transferase"/>
    <property type="match status" value="1"/>
</dbReference>
<evidence type="ECO:0000313" key="2">
    <source>
        <dbReference type="EMBL" id="WOG85789.1"/>
    </source>
</evidence>
<dbReference type="PANTHER" id="PTHR31642">
    <property type="entry name" value="TRICHOTHECENE 3-O-ACETYLTRANSFERASE"/>
    <property type="match status" value="1"/>
</dbReference>
<dbReference type="EMBL" id="CP093343">
    <property type="protein sequence ID" value="WOG85789.1"/>
    <property type="molecule type" value="Genomic_DNA"/>
</dbReference>
<reference evidence="2" key="2">
    <citation type="submission" date="2022-03" db="EMBL/GenBank/DDBJ databases">
        <title>Draft title - Genomic analysis of global carrot germplasm unveils the trajectory of domestication and the origin of high carotenoid orange carrot.</title>
        <authorList>
            <person name="Iorizzo M."/>
            <person name="Ellison S."/>
            <person name="Senalik D."/>
            <person name="Macko-Podgorni A."/>
            <person name="Grzebelus D."/>
            <person name="Bostan H."/>
            <person name="Rolling W."/>
            <person name="Curaba J."/>
            <person name="Simon P."/>
        </authorList>
    </citation>
    <scope>NUCLEOTIDE SEQUENCE</scope>
    <source>
        <tissue evidence="2">Leaf</tissue>
    </source>
</reference>
<dbReference type="InterPro" id="IPR050317">
    <property type="entry name" value="Plant_Fungal_Acyltransferase"/>
</dbReference>